<protein>
    <submittedName>
        <fullName evidence="1">Uncharacterized protein</fullName>
    </submittedName>
</protein>
<dbReference type="RefSeq" id="WP_101285405.1">
    <property type="nucleotide sequence ID" value="NZ_CP024199.1"/>
</dbReference>
<proteinExistence type="predicted"/>
<name>A0ABN5FJ80_9PROT</name>
<keyword evidence="2" id="KW-1185">Reference proteome</keyword>
<organism evidence="1 2">
    <name type="scientific">Thalassospira marina</name>
    <dbReference type="NCBI Taxonomy" id="2048283"/>
    <lineage>
        <taxon>Bacteria</taxon>
        <taxon>Pseudomonadati</taxon>
        <taxon>Pseudomonadota</taxon>
        <taxon>Alphaproteobacteria</taxon>
        <taxon>Rhodospirillales</taxon>
        <taxon>Thalassospiraceae</taxon>
        <taxon>Thalassospira</taxon>
    </lineage>
</organism>
<dbReference type="EMBL" id="CP024199">
    <property type="protein sequence ID" value="AUG53939.1"/>
    <property type="molecule type" value="Genomic_DNA"/>
</dbReference>
<gene>
    <name evidence="1" type="ORF">CSC3H3_15345</name>
</gene>
<evidence type="ECO:0000313" key="1">
    <source>
        <dbReference type="EMBL" id="AUG53939.1"/>
    </source>
</evidence>
<accession>A0ABN5FJ80</accession>
<reference evidence="1 2" key="1">
    <citation type="submission" date="2017-10" db="EMBL/GenBank/DDBJ databases">
        <title>Biodiversity and function of Thalassospira species in the particle-attached aromatic-hydrocarbon-degrading consortia from the surface seawater of the China South Sea.</title>
        <authorList>
            <person name="Dong C."/>
            <person name="Liu R."/>
            <person name="Shao Z."/>
        </authorList>
    </citation>
    <scope>NUCLEOTIDE SEQUENCE [LARGE SCALE GENOMIC DNA]</scope>
    <source>
        <strain evidence="1 2">CSC3H3</strain>
    </source>
</reference>
<dbReference type="Proteomes" id="UP000233458">
    <property type="component" value="Chromosome"/>
</dbReference>
<sequence>MTFVLRENHTFKRKIEVKVPNDNGGFTAQSFMATFDAIDSEEAEQLYEDADTHKDRVLLRRVFIDCDGIKDEEGNVETFSDDLRETLIKIPYVALPLITEFWKGLSGQKTKN</sequence>
<evidence type="ECO:0000313" key="2">
    <source>
        <dbReference type="Proteomes" id="UP000233458"/>
    </source>
</evidence>